<evidence type="ECO:0000313" key="3">
    <source>
        <dbReference type="EMBL" id="BCJ64209.1"/>
    </source>
</evidence>
<sequence>MAVPVHRFPGIGGTMGDMAAPQVAPAQVPITEEVPAEDRPWVTIVWDDPVNLMSYVTWVFQKLFGYSKEKAERLMLDVHHKGRAVVSSGARERMEHDASRLHAYGLWATVDKS</sequence>
<dbReference type="EMBL" id="AP023359">
    <property type="protein sequence ID" value="BCJ64209.1"/>
    <property type="molecule type" value="Genomic_DNA"/>
</dbReference>
<feature type="domain" description="Adaptor protein ClpS core" evidence="2">
    <location>
        <begin position="37"/>
        <end position="109"/>
    </location>
</feature>
<evidence type="ECO:0000313" key="4">
    <source>
        <dbReference type="Proteomes" id="UP000680866"/>
    </source>
</evidence>
<comment type="similarity">
    <text evidence="1">Belongs to the ClpS family.</text>
</comment>
<dbReference type="GO" id="GO:0006508">
    <property type="term" value="P:proteolysis"/>
    <property type="evidence" value="ECO:0007669"/>
    <property type="project" value="UniProtKB-UniRule"/>
</dbReference>
<dbReference type="Proteomes" id="UP000680866">
    <property type="component" value="Chromosome"/>
</dbReference>
<protein>
    <recommendedName>
        <fullName evidence="1">ATP-dependent Clp protease adapter protein ClpS</fullName>
    </recommendedName>
</protein>
<reference evidence="3" key="1">
    <citation type="submission" date="2020-08" db="EMBL/GenBank/DDBJ databases">
        <title>Whole genome shotgun sequence of Polymorphospora rubra NBRC 101157.</title>
        <authorList>
            <person name="Komaki H."/>
            <person name="Tamura T."/>
        </authorList>
    </citation>
    <scope>NUCLEOTIDE SEQUENCE</scope>
    <source>
        <strain evidence="3">NBRC 101157</strain>
    </source>
</reference>
<dbReference type="SUPFAM" id="SSF54736">
    <property type="entry name" value="ClpS-like"/>
    <property type="match status" value="1"/>
</dbReference>
<evidence type="ECO:0000259" key="2">
    <source>
        <dbReference type="Pfam" id="PF02617"/>
    </source>
</evidence>
<dbReference type="KEGG" id="pry:Prubr_12300"/>
<dbReference type="AlphaFoldDB" id="A0A810MW53"/>
<dbReference type="NCBIfam" id="NF000668">
    <property type="entry name" value="PRK00033.1-1"/>
    <property type="match status" value="1"/>
</dbReference>
<dbReference type="InterPro" id="IPR003769">
    <property type="entry name" value="ClpS_core"/>
</dbReference>
<keyword evidence="4" id="KW-1185">Reference proteome</keyword>
<evidence type="ECO:0000256" key="1">
    <source>
        <dbReference type="HAMAP-Rule" id="MF_00302"/>
    </source>
</evidence>
<dbReference type="HAMAP" id="MF_00302">
    <property type="entry name" value="ClpS"/>
    <property type="match status" value="1"/>
</dbReference>
<name>A0A810MW53_9ACTN</name>
<dbReference type="InterPro" id="IPR014719">
    <property type="entry name" value="Ribosomal_bL12_C/ClpS-like"/>
</dbReference>
<gene>
    <name evidence="1" type="primary">clpS</name>
    <name evidence="3" type="ORF">Prubr_12300</name>
</gene>
<comment type="function">
    <text evidence="1">Involved in the modulation of the specificity of the ClpAP-mediated ATP-dependent protein degradation.</text>
</comment>
<accession>A0A810MW53</accession>
<dbReference type="Pfam" id="PF02617">
    <property type="entry name" value="ClpS"/>
    <property type="match status" value="1"/>
</dbReference>
<dbReference type="Gene3D" id="3.30.1390.10">
    <property type="match status" value="1"/>
</dbReference>
<dbReference type="GO" id="GO:0030163">
    <property type="term" value="P:protein catabolic process"/>
    <property type="evidence" value="ECO:0007669"/>
    <property type="project" value="InterPro"/>
</dbReference>
<organism evidence="3 4">
    <name type="scientific">Polymorphospora rubra</name>
    <dbReference type="NCBI Taxonomy" id="338584"/>
    <lineage>
        <taxon>Bacteria</taxon>
        <taxon>Bacillati</taxon>
        <taxon>Actinomycetota</taxon>
        <taxon>Actinomycetes</taxon>
        <taxon>Micromonosporales</taxon>
        <taxon>Micromonosporaceae</taxon>
        <taxon>Polymorphospora</taxon>
    </lineage>
</organism>
<dbReference type="InterPro" id="IPR022935">
    <property type="entry name" value="ClpS"/>
</dbReference>
<comment type="subunit">
    <text evidence="1">Binds to the N-terminal domain of the chaperone ClpA.</text>
</comment>
<proteinExistence type="inferred from homology"/>